<dbReference type="InterPro" id="IPR014922">
    <property type="entry name" value="YdhG-like"/>
</dbReference>
<reference evidence="2 3" key="1">
    <citation type="submission" date="2020-08" db="EMBL/GenBank/DDBJ databases">
        <title>Functional genomics of gut bacteria from endangered species of beetles.</title>
        <authorList>
            <person name="Carlos-Shanley C."/>
        </authorList>
    </citation>
    <scope>NUCLEOTIDE SEQUENCE [LARGE SCALE GENOMIC DNA]</scope>
    <source>
        <strain evidence="2 3">S00239</strain>
    </source>
</reference>
<dbReference type="RefSeq" id="WP_184297993.1">
    <property type="nucleotide sequence ID" value="NZ_JACHLP010000003.1"/>
</dbReference>
<name>A0A840LA42_9BURK</name>
<proteinExistence type="predicted"/>
<dbReference type="Proteomes" id="UP000562027">
    <property type="component" value="Unassembled WGS sequence"/>
</dbReference>
<evidence type="ECO:0000313" key="2">
    <source>
        <dbReference type="EMBL" id="MBB4843058.1"/>
    </source>
</evidence>
<protein>
    <recommendedName>
        <fullName evidence="1">YdhG-like domain-containing protein</fullName>
    </recommendedName>
</protein>
<organism evidence="2 3">
    <name type="scientific">Roseateles oligotrophus</name>
    <dbReference type="NCBI Taxonomy" id="1769250"/>
    <lineage>
        <taxon>Bacteria</taxon>
        <taxon>Pseudomonadati</taxon>
        <taxon>Pseudomonadota</taxon>
        <taxon>Betaproteobacteria</taxon>
        <taxon>Burkholderiales</taxon>
        <taxon>Sphaerotilaceae</taxon>
        <taxon>Roseateles</taxon>
    </lineage>
</organism>
<sequence>MAKSADLKTQPSQASVQAYLDAIEDAGRRADCEALIALMQGLSQAPATLWGPSIVGFGRYHYRYDSGHEGEACLVGFSSRKAEIALYLAAEFEARAELLARLGKHKTGKACLYIKRLADVELPVLEALVQASIAATRRRYPDT</sequence>
<feature type="domain" description="YdhG-like" evidence="1">
    <location>
        <begin position="28"/>
        <end position="133"/>
    </location>
</feature>
<keyword evidence="3" id="KW-1185">Reference proteome</keyword>
<dbReference type="Pfam" id="PF08818">
    <property type="entry name" value="DUF1801"/>
    <property type="match status" value="1"/>
</dbReference>
<evidence type="ECO:0000259" key="1">
    <source>
        <dbReference type="Pfam" id="PF08818"/>
    </source>
</evidence>
<dbReference type="SUPFAM" id="SSF159888">
    <property type="entry name" value="YdhG-like"/>
    <property type="match status" value="1"/>
</dbReference>
<dbReference type="AlphaFoldDB" id="A0A840LA42"/>
<comment type="caution">
    <text evidence="2">The sequence shown here is derived from an EMBL/GenBank/DDBJ whole genome shotgun (WGS) entry which is preliminary data.</text>
</comment>
<accession>A0A840LA42</accession>
<gene>
    <name evidence="2" type="ORF">HNP55_001577</name>
</gene>
<dbReference type="EMBL" id="JACHLP010000003">
    <property type="protein sequence ID" value="MBB4843058.1"/>
    <property type="molecule type" value="Genomic_DNA"/>
</dbReference>
<evidence type="ECO:0000313" key="3">
    <source>
        <dbReference type="Proteomes" id="UP000562027"/>
    </source>
</evidence>